<dbReference type="EMBL" id="JAPZBO010000005">
    <property type="protein sequence ID" value="KAJ5316090.1"/>
    <property type="molecule type" value="Genomic_DNA"/>
</dbReference>
<dbReference type="InterPro" id="IPR053204">
    <property type="entry name" value="Oxopyrrolidines_Biosynth-assoc"/>
</dbReference>
<evidence type="ECO:0000256" key="1">
    <source>
        <dbReference type="SAM" id="MobiDB-lite"/>
    </source>
</evidence>
<protein>
    <submittedName>
        <fullName evidence="2">Uncharacterized protein</fullName>
    </submittedName>
</protein>
<reference evidence="2" key="1">
    <citation type="submission" date="2022-12" db="EMBL/GenBank/DDBJ databases">
        <authorList>
            <person name="Petersen C."/>
        </authorList>
    </citation>
    <scope>NUCLEOTIDE SEQUENCE</scope>
    <source>
        <strain evidence="2">IBT 21472</strain>
    </source>
</reference>
<dbReference type="PANTHER" id="PTHR38797:SF4">
    <property type="entry name" value="NUCLEAR PORE COMPLEX PROTEIN NUP85"/>
    <property type="match status" value="1"/>
</dbReference>
<reference evidence="2" key="2">
    <citation type="journal article" date="2023" name="IMA Fungus">
        <title>Comparative genomic study of the Penicillium genus elucidates a diverse pangenome and 15 lateral gene transfer events.</title>
        <authorList>
            <person name="Petersen C."/>
            <person name="Sorensen T."/>
            <person name="Nielsen M.R."/>
            <person name="Sondergaard T.E."/>
            <person name="Sorensen J.L."/>
            <person name="Fitzpatrick D.A."/>
            <person name="Frisvad J.C."/>
            <person name="Nielsen K.L."/>
        </authorList>
    </citation>
    <scope>NUCLEOTIDE SEQUENCE</scope>
    <source>
        <strain evidence="2">IBT 21472</strain>
    </source>
</reference>
<name>A0A9W9PXJ9_9EURO</name>
<sequence>MIAVTDDVFASRFAVLQDLFNGSISAQEAAENLASISLSTDPEPEGGVTRLWSLIVNCAYTFPGHHDKLVDTLVQLSRLPDAKTASGGLVLLYDMRIWKDLPMLGWQLRDEWNISVPTGPSDHRQSQILKIINRDKFTALLMATEEAVFRYSWFALVTLRNALETPADQLSPVNPLEALIPAAAAWISTLGVEIYEWDEDFNGHAGSAPGRGGPLWKGKHGFCKGRWQLWRERFGELARMGGEIGDEERRAARDAEQMMREIEDGDVK</sequence>
<feature type="region of interest" description="Disordered" evidence="1">
    <location>
        <begin position="248"/>
        <end position="268"/>
    </location>
</feature>
<dbReference type="OrthoDB" id="3350591at2759"/>
<organism evidence="2 3">
    <name type="scientific">Penicillium atrosanguineum</name>
    <dbReference type="NCBI Taxonomy" id="1132637"/>
    <lineage>
        <taxon>Eukaryota</taxon>
        <taxon>Fungi</taxon>
        <taxon>Dikarya</taxon>
        <taxon>Ascomycota</taxon>
        <taxon>Pezizomycotina</taxon>
        <taxon>Eurotiomycetes</taxon>
        <taxon>Eurotiomycetidae</taxon>
        <taxon>Eurotiales</taxon>
        <taxon>Aspergillaceae</taxon>
        <taxon>Penicillium</taxon>
    </lineage>
</organism>
<comment type="caution">
    <text evidence="2">The sequence shown here is derived from an EMBL/GenBank/DDBJ whole genome shotgun (WGS) entry which is preliminary data.</text>
</comment>
<gene>
    <name evidence="2" type="ORF">N7476_006397</name>
</gene>
<dbReference type="InterPro" id="IPR022085">
    <property type="entry name" value="OpdG"/>
</dbReference>
<evidence type="ECO:0000313" key="3">
    <source>
        <dbReference type="Proteomes" id="UP001147746"/>
    </source>
</evidence>
<accession>A0A9W9PXJ9</accession>
<evidence type="ECO:0000313" key="2">
    <source>
        <dbReference type="EMBL" id="KAJ5316090.1"/>
    </source>
</evidence>
<keyword evidence="3" id="KW-1185">Reference proteome</keyword>
<dbReference type="PANTHER" id="PTHR38797">
    <property type="entry name" value="NUCLEAR PORE COMPLEX PROTEIN NUP85-RELATED"/>
    <property type="match status" value="1"/>
</dbReference>
<dbReference type="AlphaFoldDB" id="A0A9W9PXJ9"/>
<dbReference type="Proteomes" id="UP001147746">
    <property type="component" value="Unassembled WGS sequence"/>
</dbReference>
<dbReference type="Pfam" id="PF12311">
    <property type="entry name" value="DUF3632"/>
    <property type="match status" value="1"/>
</dbReference>
<proteinExistence type="predicted"/>